<evidence type="ECO:0000313" key="2">
    <source>
        <dbReference type="Proteomes" id="UP000887159"/>
    </source>
</evidence>
<organism evidence="1 2">
    <name type="scientific">Trichonephila clavipes</name>
    <name type="common">Golden silk orbweaver</name>
    <name type="synonym">Nephila clavipes</name>
    <dbReference type="NCBI Taxonomy" id="2585209"/>
    <lineage>
        <taxon>Eukaryota</taxon>
        <taxon>Metazoa</taxon>
        <taxon>Ecdysozoa</taxon>
        <taxon>Arthropoda</taxon>
        <taxon>Chelicerata</taxon>
        <taxon>Arachnida</taxon>
        <taxon>Araneae</taxon>
        <taxon>Araneomorphae</taxon>
        <taxon>Entelegynae</taxon>
        <taxon>Araneoidea</taxon>
        <taxon>Nephilidae</taxon>
        <taxon>Trichonephila</taxon>
    </lineage>
</organism>
<gene>
    <name evidence="1" type="primary">AVEN_262388_1</name>
    <name evidence="1" type="ORF">TNCV_4701701</name>
</gene>
<sequence length="125" mass="14383">MIFYVIEVLEDWNVDVPSWKYPRNLESPRVSSPGFGNDSKMMVMLVFNTKHFKVVASFTSTIFVFGEDTSAIRKLDRCLQECEYGNCREDAFNSTKLLDSQLAVLNDLRYVRSVADLGIEQAREE</sequence>
<reference evidence="1" key="1">
    <citation type="submission" date="2020-08" db="EMBL/GenBank/DDBJ databases">
        <title>Multicomponent nature underlies the extraordinary mechanical properties of spider dragline silk.</title>
        <authorList>
            <person name="Kono N."/>
            <person name="Nakamura H."/>
            <person name="Mori M."/>
            <person name="Yoshida Y."/>
            <person name="Ohtoshi R."/>
            <person name="Malay A.D."/>
            <person name="Moran D.A.P."/>
            <person name="Tomita M."/>
            <person name="Numata K."/>
            <person name="Arakawa K."/>
        </authorList>
    </citation>
    <scope>NUCLEOTIDE SEQUENCE</scope>
</reference>
<comment type="caution">
    <text evidence="1">The sequence shown here is derived from an EMBL/GenBank/DDBJ whole genome shotgun (WGS) entry which is preliminary data.</text>
</comment>
<accession>A0A8X6WGW2</accession>
<dbReference type="Proteomes" id="UP000887159">
    <property type="component" value="Unassembled WGS sequence"/>
</dbReference>
<name>A0A8X6WGW2_TRICX</name>
<keyword evidence="2" id="KW-1185">Reference proteome</keyword>
<evidence type="ECO:0000313" key="1">
    <source>
        <dbReference type="EMBL" id="GFY34689.1"/>
    </source>
</evidence>
<protein>
    <submittedName>
        <fullName evidence="1">Uncharacterized protein</fullName>
    </submittedName>
</protein>
<dbReference type="EMBL" id="BMAU01021427">
    <property type="protein sequence ID" value="GFY34689.1"/>
    <property type="molecule type" value="Genomic_DNA"/>
</dbReference>
<dbReference type="AlphaFoldDB" id="A0A8X6WGW2"/>
<proteinExistence type="predicted"/>